<comment type="caution">
    <text evidence="1">The sequence shown here is derived from an EMBL/GenBank/DDBJ whole genome shotgun (WGS) entry which is preliminary data.</text>
</comment>
<evidence type="ECO:0000313" key="2">
    <source>
        <dbReference type="Proteomes" id="UP001221217"/>
    </source>
</evidence>
<sequence length="157" mass="18402">MRARMILIIIILPVIFLNSCRSDGPDGTDIADSLWVGTVETADGYDSYTVVFEFREGGDFIMGDPDDIIIYDEAIDQNFTWSMDENYITVTGWLGMYFAEYAYEYSTDGNTLFMILIRRNFFNETYEEIRTGDRIELSRDEVNDFQYYFSDDYYSAY</sequence>
<proteinExistence type="predicted"/>
<dbReference type="Proteomes" id="UP001221217">
    <property type="component" value="Unassembled WGS sequence"/>
</dbReference>
<dbReference type="EMBL" id="JAQQAL010000011">
    <property type="protein sequence ID" value="MDC7226107.1"/>
    <property type="molecule type" value="Genomic_DNA"/>
</dbReference>
<name>A0AAJ1IDY5_9SPIO</name>
<accession>A0AAJ1IDY5</accession>
<protein>
    <submittedName>
        <fullName evidence="1">Uncharacterized protein</fullName>
    </submittedName>
</protein>
<dbReference type="AlphaFoldDB" id="A0AAJ1IDY5"/>
<organism evidence="1 2">
    <name type="scientific">Candidatus Thalassospirochaeta sargassi</name>
    <dbReference type="NCBI Taxonomy" id="3119039"/>
    <lineage>
        <taxon>Bacteria</taxon>
        <taxon>Pseudomonadati</taxon>
        <taxon>Spirochaetota</taxon>
        <taxon>Spirochaetia</taxon>
        <taxon>Spirochaetales</taxon>
        <taxon>Spirochaetaceae</taxon>
        <taxon>Candidatus Thalassospirochaeta</taxon>
    </lineage>
</organism>
<reference evidence="1 2" key="1">
    <citation type="submission" date="2022-12" db="EMBL/GenBank/DDBJ databases">
        <title>Metagenome assembled genome from gulf of manar.</title>
        <authorList>
            <person name="Kohli P."/>
            <person name="Pk S."/>
            <person name="Venkata Ramana C."/>
            <person name="Sasikala C."/>
        </authorList>
    </citation>
    <scope>NUCLEOTIDE SEQUENCE [LARGE SCALE GENOMIC DNA]</scope>
    <source>
        <strain evidence="1">JB008</strain>
    </source>
</reference>
<gene>
    <name evidence="1" type="ORF">PQJ61_05010</name>
</gene>
<evidence type="ECO:0000313" key="1">
    <source>
        <dbReference type="EMBL" id="MDC7226107.1"/>
    </source>
</evidence>